<dbReference type="OrthoDB" id="5369448at2759"/>
<dbReference type="AlphaFoldDB" id="A0A1V8T3V2"/>
<dbReference type="EMBL" id="NAJO01000018">
    <property type="protein sequence ID" value="OQO05941.1"/>
    <property type="molecule type" value="Genomic_DNA"/>
</dbReference>
<feature type="region of interest" description="Disordered" evidence="2">
    <location>
        <begin position="1"/>
        <end position="115"/>
    </location>
</feature>
<evidence type="ECO:0000313" key="3">
    <source>
        <dbReference type="EMBL" id="OQO05941.1"/>
    </source>
</evidence>
<dbReference type="STRING" id="1507870.A0A1V8T3V2"/>
<name>A0A1V8T3V2_9PEZI</name>
<sequence>MAEHTGANDQVDIGRSELPPAGLPEDVRRAYGLDVPTSRKDDGFVTESEDEDARPLSPSRDSPIRDHATANKFTYHSRPFTPLTPTRPRLRRLRTGSPTRSTTNSPRSARRTPRPNLDYPLVLLHVTLLPVSLPWSYASLQKLLPAKTWQKLQHLESKISATMLQRGLLIPHPEGDFETLVERLLEALALGNGSVTNCGHFRRPTRLSMDSLSSDSGLGSSVSDFDGADACDTCGETIEDSETGRQAWTVRVFAANGLMEREAWTAAWREMESVDVEIVPRIDGETRRRLEARKREEAAEERETEQDEADRIRELVEEQVLLAHERVKAGADHQQQDELQKTALSCGAEPMTANLHSDLPPIYRPKDIPLTILLRNYIYLLAQDWRNVAIACLALLVLALATTSGSKGTPGTMGVVPAVPERVHSVLNSMPDLSQTISRPASAAIEAVSSTIRPAGTTTSSYMHEEGKSVGESGSDEQHRLTSPVYNLASLLEPSMCCVEEWSR</sequence>
<reference evidence="4" key="1">
    <citation type="submission" date="2017-03" db="EMBL/GenBank/DDBJ databases">
        <title>Genomes of endolithic fungi from Antarctica.</title>
        <authorList>
            <person name="Coleine C."/>
            <person name="Masonjones S."/>
            <person name="Stajich J.E."/>
        </authorList>
    </citation>
    <scope>NUCLEOTIDE SEQUENCE [LARGE SCALE GENOMIC DNA]</scope>
    <source>
        <strain evidence="4">CCFEE 5527</strain>
    </source>
</reference>
<organism evidence="3 4">
    <name type="scientific">Cryoendolithus antarcticus</name>
    <dbReference type="NCBI Taxonomy" id="1507870"/>
    <lineage>
        <taxon>Eukaryota</taxon>
        <taxon>Fungi</taxon>
        <taxon>Dikarya</taxon>
        <taxon>Ascomycota</taxon>
        <taxon>Pezizomycotina</taxon>
        <taxon>Dothideomycetes</taxon>
        <taxon>Dothideomycetidae</taxon>
        <taxon>Cladosporiales</taxon>
        <taxon>Cladosporiaceae</taxon>
        <taxon>Cryoendolithus</taxon>
    </lineage>
</organism>
<accession>A0A1V8T3V2</accession>
<comment type="caution">
    <text evidence="3">The sequence shown here is derived from an EMBL/GenBank/DDBJ whole genome shotgun (WGS) entry which is preliminary data.</text>
</comment>
<evidence type="ECO:0000256" key="1">
    <source>
        <dbReference type="SAM" id="Coils"/>
    </source>
</evidence>
<feature type="coiled-coil region" evidence="1">
    <location>
        <begin position="282"/>
        <end position="315"/>
    </location>
</feature>
<evidence type="ECO:0000313" key="4">
    <source>
        <dbReference type="Proteomes" id="UP000192596"/>
    </source>
</evidence>
<evidence type="ECO:0000256" key="2">
    <source>
        <dbReference type="SAM" id="MobiDB-lite"/>
    </source>
</evidence>
<gene>
    <name evidence="3" type="ORF">B0A48_10037</name>
</gene>
<feature type="compositionally biased region" description="Low complexity" evidence="2">
    <location>
        <begin position="95"/>
        <end position="107"/>
    </location>
</feature>
<feature type="compositionally biased region" description="Basic and acidic residues" evidence="2">
    <location>
        <begin position="25"/>
        <end position="43"/>
    </location>
</feature>
<dbReference type="InParanoid" id="A0A1V8T3V2"/>
<dbReference type="Proteomes" id="UP000192596">
    <property type="component" value="Unassembled WGS sequence"/>
</dbReference>
<keyword evidence="1" id="KW-0175">Coiled coil</keyword>
<proteinExistence type="predicted"/>
<feature type="compositionally biased region" description="Low complexity" evidence="2">
    <location>
        <begin position="77"/>
        <end position="87"/>
    </location>
</feature>
<protein>
    <submittedName>
        <fullName evidence="3">Uncharacterized protein</fullName>
    </submittedName>
</protein>
<feature type="region of interest" description="Disordered" evidence="2">
    <location>
        <begin position="455"/>
        <end position="478"/>
    </location>
</feature>
<keyword evidence="4" id="KW-1185">Reference proteome</keyword>